<dbReference type="SUPFAM" id="SSF50494">
    <property type="entry name" value="Trypsin-like serine proteases"/>
    <property type="match status" value="1"/>
</dbReference>
<feature type="signal peptide" evidence="1">
    <location>
        <begin position="1"/>
        <end position="41"/>
    </location>
</feature>
<feature type="chain" id="PRO_5031447484" description="Trypsin" evidence="1">
    <location>
        <begin position="42"/>
        <end position="234"/>
    </location>
</feature>
<accession>A0A7W9PAC9</accession>
<dbReference type="RefSeq" id="WP_040750303.1">
    <property type="nucleotide sequence ID" value="NZ_JACHIT010000001.1"/>
</dbReference>
<dbReference type="InterPro" id="IPR043504">
    <property type="entry name" value="Peptidase_S1_PA_chymotrypsin"/>
</dbReference>
<keyword evidence="3" id="KW-1185">Reference proteome</keyword>
<evidence type="ECO:0000256" key="1">
    <source>
        <dbReference type="SAM" id="SignalP"/>
    </source>
</evidence>
<dbReference type="Proteomes" id="UP000540412">
    <property type="component" value="Unassembled WGS sequence"/>
</dbReference>
<reference evidence="2 3" key="1">
    <citation type="submission" date="2020-08" db="EMBL/GenBank/DDBJ databases">
        <title>Sequencing the genomes of 1000 actinobacteria strains.</title>
        <authorList>
            <person name="Klenk H.-P."/>
        </authorList>
    </citation>
    <scope>NUCLEOTIDE SEQUENCE [LARGE SCALE GENOMIC DNA]</scope>
    <source>
        <strain evidence="2 3">DSM 43582</strain>
    </source>
</reference>
<proteinExistence type="predicted"/>
<dbReference type="EMBL" id="JACHIT010000001">
    <property type="protein sequence ID" value="MBB5912431.1"/>
    <property type="molecule type" value="Genomic_DNA"/>
</dbReference>
<name>A0A7W9PAC9_9NOCA</name>
<dbReference type="Gene3D" id="2.40.10.10">
    <property type="entry name" value="Trypsin-like serine proteases"/>
    <property type="match status" value="2"/>
</dbReference>
<organism evidence="2 3">
    <name type="scientific">Nocardia transvalensis</name>
    <dbReference type="NCBI Taxonomy" id="37333"/>
    <lineage>
        <taxon>Bacteria</taxon>
        <taxon>Bacillati</taxon>
        <taxon>Actinomycetota</taxon>
        <taxon>Actinomycetes</taxon>
        <taxon>Mycobacteriales</taxon>
        <taxon>Nocardiaceae</taxon>
        <taxon>Nocardia</taxon>
    </lineage>
</organism>
<evidence type="ECO:0008006" key="4">
    <source>
        <dbReference type="Google" id="ProtNLM"/>
    </source>
</evidence>
<evidence type="ECO:0000313" key="2">
    <source>
        <dbReference type="EMBL" id="MBB5912431.1"/>
    </source>
</evidence>
<sequence length="234" mass="24450">MPHLEYSSSRRARSRRSPGRIVLFAAALLAATAAATAPASAAGEVRVHPGMSIRTDDEVCSIGMLGHIGNTKYAVTAGHCFEAKAAVSDENGHRIGTFEMGVPDGEADDLGFALVRLSGNIVVSAKTDDLAISAVDSDPTEGQKVCKTGARTGTTCGTISAVTATHLRTTFAVDHGDSGGIVYSGTSYNMGVFVGMVVGMGDDFTLVQPAERLGDLIRHRGPEGSDSFRWYVSK</sequence>
<comment type="caution">
    <text evidence="2">The sequence shown here is derived from an EMBL/GenBank/DDBJ whole genome shotgun (WGS) entry which is preliminary data.</text>
</comment>
<keyword evidence="1" id="KW-0732">Signal</keyword>
<protein>
    <recommendedName>
        <fullName evidence="4">Trypsin</fullName>
    </recommendedName>
</protein>
<gene>
    <name evidence="2" type="ORF">BJY24_001298</name>
</gene>
<evidence type="ECO:0000313" key="3">
    <source>
        <dbReference type="Proteomes" id="UP000540412"/>
    </source>
</evidence>
<dbReference type="AlphaFoldDB" id="A0A7W9PAC9"/>
<dbReference type="InterPro" id="IPR009003">
    <property type="entry name" value="Peptidase_S1_PA"/>
</dbReference>